<dbReference type="Proteomes" id="UP001341444">
    <property type="component" value="Unassembled WGS sequence"/>
</dbReference>
<evidence type="ECO:0000313" key="3">
    <source>
        <dbReference type="Proteomes" id="UP001341444"/>
    </source>
</evidence>
<name>A0ABU6MC31_9BACI</name>
<accession>A0ABU6MC31</accession>
<comment type="caution">
    <text evidence="2">The sequence shown here is derived from an EMBL/GenBank/DDBJ whole genome shotgun (WGS) entry which is preliminary data.</text>
</comment>
<proteinExistence type="predicted"/>
<gene>
    <name evidence="2" type="ORF">P4T90_03820</name>
</gene>
<dbReference type="RefSeq" id="WP_157090673.1">
    <property type="nucleotide sequence ID" value="NZ_JARMAB010000005.1"/>
</dbReference>
<reference evidence="2 3" key="1">
    <citation type="submission" date="2023-03" db="EMBL/GenBank/DDBJ databases">
        <title>Bacillus Genome Sequencing.</title>
        <authorList>
            <person name="Dunlap C."/>
        </authorList>
    </citation>
    <scope>NUCLEOTIDE SEQUENCE [LARGE SCALE GENOMIC DNA]</scope>
    <source>
        <strain evidence="2 3">B-23453</strain>
    </source>
</reference>
<organism evidence="2 3">
    <name type="scientific">Heyndrickxia acidicola</name>
    <dbReference type="NCBI Taxonomy" id="209389"/>
    <lineage>
        <taxon>Bacteria</taxon>
        <taxon>Bacillati</taxon>
        <taxon>Bacillota</taxon>
        <taxon>Bacilli</taxon>
        <taxon>Bacillales</taxon>
        <taxon>Bacillaceae</taxon>
        <taxon>Heyndrickxia</taxon>
    </lineage>
</organism>
<keyword evidence="1" id="KW-0472">Membrane</keyword>
<sequence length="117" mass="13707">MGLWRLVYIGTFISHLDFLSVFQWLSGAFIRLSLFIFLLLDLWSVKKTKQKIWLLSGIFLIMLIGIVLPFSENQVLTYTRLYLLPAVFIWFLFLLISLSTLEIFSKSAKEEKNNMGH</sequence>
<keyword evidence="3" id="KW-1185">Reference proteome</keyword>
<dbReference type="EMBL" id="JARMAB010000005">
    <property type="protein sequence ID" value="MED1202219.1"/>
    <property type="molecule type" value="Genomic_DNA"/>
</dbReference>
<protein>
    <submittedName>
        <fullName evidence="2">Uncharacterized protein</fullName>
    </submittedName>
</protein>
<keyword evidence="1" id="KW-1133">Transmembrane helix</keyword>
<feature type="transmembrane region" description="Helical" evidence="1">
    <location>
        <begin position="52"/>
        <end position="70"/>
    </location>
</feature>
<feature type="transmembrane region" description="Helical" evidence="1">
    <location>
        <begin position="82"/>
        <end position="104"/>
    </location>
</feature>
<evidence type="ECO:0000313" key="2">
    <source>
        <dbReference type="EMBL" id="MED1202219.1"/>
    </source>
</evidence>
<evidence type="ECO:0000256" key="1">
    <source>
        <dbReference type="SAM" id="Phobius"/>
    </source>
</evidence>
<keyword evidence="1" id="KW-0812">Transmembrane</keyword>
<feature type="transmembrane region" description="Helical" evidence="1">
    <location>
        <begin position="20"/>
        <end position="40"/>
    </location>
</feature>